<evidence type="ECO:0000313" key="2">
    <source>
        <dbReference type="Proteomes" id="UP000582837"/>
    </source>
</evidence>
<comment type="caution">
    <text evidence="1">The sequence shown here is derived from an EMBL/GenBank/DDBJ whole genome shotgun (WGS) entry which is preliminary data.</text>
</comment>
<keyword evidence="2" id="KW-1185">Reference proteome</keyword>
<organism evidence="1 2">
    <name type="scientific">Longimicrobium terrae</name>
    <dbReference type="NCBI Taxonomy" id="1639882"/>
    <lineage>
        <taxon>Bacteria</taxon>
        <taxon>Pseudomonadati</taxon>
        <taxon>Gemmatimonadota</taxon>
        <taxon>Longimicrobiia</taxon>
        <taxon>Longimicrobiales</taxon>
        <taxon>Longimicrobiaceae</taxon>
        <taxon>Longimicrobium</taxon>
    </lineage>
</organism>
<gene>
    <name evidence="1" type="ORF">HNQ61_002597</name>
</gene>
<dbReference type="EMBL" id="JACHIA010000006">
    <property type="protein sequence ID" value="MBB6070975.1"/>
    <property type="molecule type" value="Genomic_DNA"/>
</dbReference>
<reference evidence="1 2" key="1">
    <citation type="submission" date="2020-08" db="EMBL/GenBank/DDBJ databases">
        <title>Genomic Encyclopedia of Type Strains, Phase IV (KMG-IV): sequencing the most valuable type-strain genomes for metagenomic binning, comparative biology and taxonomic classification.</title>
        <authorList>
            <person name="Goeker M."/>
        </authorList>
    </citation>
    <scope>NUCLEOTIDE SEQUENCE [LARGE SCALE GENOMIC DNA]</scope>
    <source>
        <strain evidence="1 2">DSM 29007</strain>
    </source>
</reference>
<dbReference type="AlphaFoldDB" id="A0A841GYV3"/>
<dbReference type="RefSeq" id="WP_205761337.1">
    <property type="nucleotide sequence ID" value="NZ_JABDTL010000001.1"/>
</dbReference>
<sequence length="147" mass="15568">MSTAVVDRHASPPLCPSAPARLDGAFVFGVVGGTPEERRVGYLNGRVPVTDEVLALAGPVNPAEVFRFAAPCAGSGCSHFDGSDCRLVTKLVQMTPIASRALPACQVRPDCRWWKQEGKSACMRCPAIVTETAGRPEAERMACDPAV</sequence>
<accession>A0A841GYV3</accession>
<proteinExistence type="predicted"/>
<evidence type="ECO:0008006" key="3">
    <source>
        <dbReference type="Google" id="ProtNLM"/>
    </source>
</evidence>
<name>A0A841GYV3_9BACT</name>
<protein>
    <recommendedName>
        <fullName evidence="3">Nitrogen fixation protein</fullName>
    </recommendedName>
</protein>
<evidence type="ECO:0000313" key="1">
    <source>
        <dbReference type="EMBL" id="MBB6070975.1"/>
    </source>
</evidence>
<dbReference type="Proteomes" id="UP000582837">
    <property type="component" value="Unassembled WGS sequence"/>
</dbReference>